<keyword evidence="3 11" id="KW-0328">Glycosyltransferase</keyword>
<comment type="similarity">
    <text evidence="2">Belongs to the glycosyltransferase 2 family.</text>
</comment>
<feature type="domain" description="GtrA/DPMS transmembrane" evidence="10">
    <location>
        <begin position="255"/>
        <end position="370"/>
    </location>
</feature>
<dbReference type="GO" id="GO:0000271">
    <property type="term" value="P:polysaccharide biosynthetic process"/>
    <property type="evidence" value="ECO:0007669"/>
    <property type="project" value="InterPro"/>
</dbReference>
<dbReference type="GO" id="GO:0004582">
    <property type="term" value="F:dolichyl-phosphate beta-D-mannosyltransferase activity"/>
    <property type="evidence" value="ECO:0007669"/>
    <property type="project" value="UniProtKB-EC"/>
</dbReference>
<dbReference type="Gene3D" id="3.90.550.10">
    <property type="entry name" value="Spore Coat Polysaccharide Biosynthesis Protein SpsA, Chain A"/>
    <property type="match status" value="1"/>
</dbReference>
<keyword evidence="5 8" id="KW-0812">Transmembrane</keyword>
<dbReference type="AlphaFoldDB" id="A0A846M5E0"/>
<evidence type="ECO:0000256" key="6">
    <source>
        <dbReference type="ARBA" id="ARBA00022989"/>
    </source>
</evidence>
<feature type="domain" description="Glycosyltransferase 2-like" evidence="9">
    <location>
        <begin position="20"/>
        <end position="185"/>
    </location>
</feature>
<dbReference type="InterPro" id="IPR039528">
    <property type="entry name" value="DPM1-like"/>
</dbReference>
<accession>A0A846M5E0</accession>
<protein>
    <submittedName>
        <fullName evidence="11">Dolichol-phosphate mannosyltransferase</fullName>
        <ecNumber evidence="11">2.4.1.83</ecNumber>
    </submittedName>
</protein>
<evidence type="ECO:0000259" key="10">
    <source>
        <dbReference type="Pfam" id="PF04138"/>
    </source>
</evidence>
<comment type="caution">
    <text evidence="11">The sequence shown here is derived from an EMBL/GenBank/DDBJ whole genome shotgun (WGS) entry which is preliminary data.</text>
</comment>
<dbReference type="InterPro" id="IPR029044">
    <property type="entry name" value="Nucleotide-diphossugar_trans"/>
</dbReference>
<dbReference type="InterPro" id="IPR001173">
    <property type="entry name" value="Glyco_trans_2-like"/>
</dbReference>
<dbReference type="CDD" id="cd06442">
    <property type="entry name" value="DPM1_like"/>
    <property type="match status" value="1"/>
</dbReference>
<reference evidence="11 12" key="1">
    <citation type="submission" date="2020-03" db="EMBL/GenBank/DDBJ databases">
        <title>Genomic Encyclopedia of Type Strains, Phase IV (KMG-IV): sequencing the most valuable type-strain genomes for metagenomic binning, comparative biology and taxonomic classification.</title>
        <authorList>
            <person name="Goeker M."/>
        </authorList>
    </citation>
    <scope>NUCLEOTIDE SEQUENCE [LARGE SCALE GENOMIC DNA]</scope>
    <source>
        <strain evidence="11 12">DSM 21299</strain>
    </source>
</reference>
<evidence type="ECO:0000256" key="4">
    <source>
        <dbReference type="ARBA" id="ARBA00022679"/>
    </source>
</evidence>
<dbReference type="SUPFAM" id="SSF53448">
    <property type="entry name" value="Nucleotide-diphospho-sugar transferases"/>
    <property type="match status" value="1"/>
</dbReference>
<dbReference type="InterPro" id="IPR007267">
    <property type="entry name" value="GtrA_DPMS_TM"/>
</dbReference>
<dbReference type="RefSeq" id="WP_167301964.1">
    <property type="nucleotide sequence ID" value="NZ_JAASQR010000001.1"/>
</dbReference>
<feature type="transmembrane region" description="Helical" evidence="8">
    <location>
        <begin position="346"/>
        <end position="370"/>
    </location>
</feature>
<dbReference type="GO" id="GO:0009247">
    <property type="term" value="P:glycolipid biosynthetic process"/>
    <property type="evidence" value="ECO:0007669"/>
    <property type="project" value="TreeGrafter"/>
</dbReference>
<name>A0A846M5E0_9SPHN</name>
<evidence type="ECO:0000256" key="1">
    <source>
        <dbReference type="ARBA" id="ARBA00004141"/>
    </source>
</evidence>
<dbReference type="EMBL" id="JAASQR010000001">
    <property type="protein sequence ID" value="NIJ15294.1"/>
    <property type="molecule type" value="Genomic_DNA"/>
</dbReference>
<gene>
    <name evidence="11" type="ORF">FHS54_000243</name>
</gene>
<keyword evidence="7 8" id="KW-0472">Membrane</keyword>
<evidence type="ECO:0000256" key="8">
    <source>
        <dbReference type="SAM" id="Phobius"/>
    </source>
</evidence>
<evidence type="ECO:0000259" key="9">
    <source>
        <dbReference type="Pfam" id="PF00535"/>
    </source>
</evidence>
<comment type="subcellular location">
    <subcellularLocation>
        <location evidence="1">Membrane</location>
        <topology evidence="1">Multi-pass membrane protein</topology>
    </subcellularLocation>
</comment>
<dbReference type="Proteomes" id="UP000576821">
    <property type="component" value="Unassembled WGS sequence"/>
</dbReference>
<keyword evidence="6 8" id="KW-1133">Transmembrane helix</keyword>
<keyword evidence="12" id="KW-1185">Reference proteome</keyword>
<evidence type="ECO:0000256" key="3">
    <source>
        <dbReference type="ARBA" id="ARBA00022676"/>
    </source>
</evidence>
<evidence type="ECO:0000313" key="12">
    <source>
        <dbReference type="Proteomes" id="UP000576821"/>
    </source>
</evidence>
<dbReference type="PANTHER" id="PTHR43398:SF1">
    <property type="entry name" value="DOLICHOL-PHOSPHATE MANNOSYLTRANSFERASE SUBUNIT 1"/>
    <property type="match status" value="1"/>
</dbReference>
<feature type="transmembrane region" description="Helical" evidence="8">
    <location>
        <begin position="278"/>
        <end position="298"/>
    </location>
</feature>
<organism evidence="11 12">
    <name type="scientific">Sphingobium vermicomposti</name>
    <dbReference type="NCBI Taxonomy" id="529005"/>
    <lineage>
        <taxon>Bacteria</taxon>
        <taxon>Pseudomonadati</taxon>
        <taxon>Pseudomonadota</taxon>
        <taxon>Alphaproteobacteria</taxon>
        <taxon>Sphingomonadales</taxon>
        <taxon>Sphingomonadaceae</taxon>
        <taxon>Sphingobium</taxon>
    </lineage>
</organism>
<feature type="transmembrane region" description="Helical" evidence="8">
    <location>
        <begin position="319"/>
        <end position="340"/>
    </location>
</feature>
<evidence type="ECO:0000313" key="11">
    <source>
        <dbReference type="EMBL" id="NIJ15294.1"/>
    </source>
</evidence>
<dbReference type="Pfam" id="PF04138">
    <property type="entry name" value="GtrA_DPMS_TM"/>
    <property type="match status" value="1"/>
</dbReference>
<dbReference type="GO" id="GO:0016020">
    <property type="term" value="C:membrane"/>
    <property type="evidence" value="ECO:0007669"/>
    <property type="project" value="UniProtKB-SubCell"/>
</dbReference>
<dbReference type="PANTHER" id="PTHR43398">
    <property type="entry name" value="DOLICHOL-PHOSPHATE MANNOSYLTRANSFERASE SUBUNIT 1"/>
    <property type="match status" value="1"/>
</dbReference>
<proteinExistence type="inferred from homology"/>
<sequence length="375" mass="41494">MQHALQRPDISIALRPLELCVVVPVLNERPNITELIDRVANALGTIEWEIMFVDDGSSDGTPELVSQLAAIDRRVRLIRRFNRRGLSSAVIEGMMASTAPVVAVIDGDLQHDETLLPKLYRAIAEDRKDVAVGTRYSGEGSIGKWDQRRARISAFATKLAEMIARTPLSDPMSGFFAVKRDTLAELAPRLSGIGYKILLDIMASASRPLKVAEFPYTFRVRQNGESKLDSIVVVQYLEMLIEKKIGHLVPIKFIKFSCVGALGLGVHMMVLFTLISRFAFGTAQTIAVLSAMTFNFLLNNSFTYRDQRLTGWRMLTGLLSFYAICGLGAIANVGVGKMLFGSNYGWWFAGLAGAAVGSIWNYVMGSLFTWRKSRT</sequence>
<feature type="transmembrane region" description="Helical" evidence="8">
    <location>
        <begin position="253"/>
        <end position="272"/>
    </location>
</feature>
<keyword evidence="4 11" id="KW-0808">Transferase</keyword>
<evidence type="ECO:0000256" key="5">
    <source>
        <dbReference type="ARBA" id="ARBA00022692"/>
    </source>
</evidence>
<dbReference type="Pfam" id="PF00535">
    <property type="entry name" value="Glycos_transf_2"/>
    <property type="match status" value="1"/>
</dbReference>
<evidence type="ECO:0000256" key="7">
    <source>
        <dbReference type="ARBA" id="ARBA00023136"/>
    </source>
</evidence>
<evidence type="ECO:0000256" key="2">
    <source>
        <dbReference type="ARBA" id="ARBA00006739"/>
    </source>
</evidence>
<dbReference type="EC" id="2.4.1.83" evidence="11"/>